<dbReference type="AlphaFoldDB" id="A0AA97P601"/>
<evidence type="ECO:0000313" key="1">
    <source>
        <dbReference type="EMBL" id="ELQ42696.1"/>
    </source>
</evidence>
<dbReference type="EMBL" id="JH793704">
    <property type="protein sequence ID" value="ELQ42696.1"/>
    <property type="molecule type" value="Genomic_DNA"/>
</dbReference>
<accession>A0AA97P601</accession>
<protein>
    <submittedName>
        <fullName evidence="1">Uncharacterized protein</fullName>
    </submittedName>
</protein>
<organism evidence="1">
    <name type="scientific">Pyricularia oryzae (strain Y34)</name>
    <name type="common">Rice blast fungus</name>
    <name type="synonym">Magnaporthe oryzae</name>
    <dbReference type="NCBI Taxonomy" id="1143189"/>
    <lineage>
        <taxon>Eukaryota</taxon>
        <taxon>Fungi</taxon>
        <taxon>Dikarya</taxon>
        <taxon>Ascomycota</taxon>
        <taxon>Pezizomycotina</taxon>
        <taxon>Sordariomycetes</taxon>
        <taxon>Sordariomycetidae</taxon>
        <taxon>Magnaporthales</taxon>
        <taxon>Pyriculariaceae</taxon>
        <taxon>Pyricularia</taxon>
    </lineage>
</organism>
<dbReference type="Proteomes" id="UP000011086">
    <property type="component" value="Unassembled WGS sequence"/>
</dbReference>
<reference evidence="1" key="1">
    <citation type="journal article" date="2012" name="PLoS Genet.">
        <title>Comparative analysis of the genomes of two field isolates of the rice blast fungus Magnaporthe oryzae.</title>
        <authorList>
            <person name="Xue M."/>
            <person name="Yang J."/>
            <person name="Li Z."/>
            <person name="Hu S."/>
            <person name="Yao N."/>
            <person name="Dean R.A."/>
            <person name="Zhao W."/>
            <person name="Shen M."/>
            <person name="Zhang H."/>
            <person name="Li C."/>
            <person name="Liu L."/>
            <person name="Cao L."/>
            <person name="Xu X."/>
            <person name="Xing Y."/>
            <person name="Hsiang T."/>
            <person name="Zhang Z."/>
            <person name="Xu J.R."/>
            <person name="Peng Y.L."/>
        </authorList>
    </citation>
    <scope>NUCLEOTIDE SEQUENCE</scope>
    <source>
        <strain evidence="1">Y34</strain>
    </source>
</reference>
<name>A0AA97P601_PYRO3</name>
<sequence>MASPSRPSCALGATRVLVLPIYPKKMLGGTPGTPGTLLLEGQPTGIFPVPSRLGLNTNASPRKRTDGQEMFRFESVREGGNRLKKHRRVAATNHMFED</sequence>
<proteinExistence type="predicted"/>
<gene>
    <name evidence="1" type="ORF">OOU_Y34scaffold00194g8</name>
</gene>